<dbReference type="GO" id="GO:0046872">
    <property type="term" value="F:metal ion binding"/>
    <property type="evidence" value="ECO:0007669"/>
    <property type="project" value="UniProtKB-KW"/>
</dbReference>
<dbReference type="Pfam" id="PF00702">
    <property type="entry name" value="Hydrolase"/>
    <property type="match status" value="1"/>
</dbReference>
<feature type="active site" description="Nucleophile" evidence="8">
    <location>
        <position position="8"/>
    </location>
</feature>
<evidence type="ECO:0000313" key="13">
    <source>
        <dbReference type="Proteomes" id="UP000075606"/>
    </source>
</evidence>
<dbReference type="InterPro" id="IPR023214">
    <property type="entry name" value="HAD_sf"/>
</dbReference>
<protein>
    <recommendedName>
        <fullName evidence="6 7">D,D-heptose 1,7-bisphosphate phosphatase</fullName>
        <ecNumber evidence="7">3.1.3.-</ecNumber>
    </recommendedName>
</protein>
<evidence type="ECO:0000256" key="2">
    <source>
        <dbReference type="ARBA" id="ARBA00022490"/>
    </source>
</evidence>
<feature type="binding site" evidence="11">
    <location>
        <position position="125"/>
    </location>
    <ligand>
        <name>Mg(2+)</name>
        <dbReference type="ChEBI" id="CHEBI:18420"/>
    </ligand>
</feature>
<keyword evidence="13" id="KW-1185">Reference proteome</keyword>
<dbReference type="Gene3D" id="3.40.50.1000">
    <property type="entry name" value="HAD superfamily/HAD-like"/>
    <property type="match status" value="1"/>
</dbReference>
<feature type="binding site" evidence="11">
    <location>
        <position position="10"/>
    </location>
    <ligand>
        <name>Mg(2+)</name>
        <dbReference type="ChEBI" id="CHEBI:18420"/>
    </ligand>
</feature>
<dbReference type="InterPro" id="IPR006549">
    <property type="entry name" value="HAD-SF_hydro_IIIA"/>
</dbReference>
<dbReference type="SUPFAM" id="SSF56784">
    <property type="entry name" value="HAD-like"/>
    <property type="match status" value="1"/>
</dbReference>
<dbReference type="OrthoDB" id="9813880at2"/>
<keyword evidence="11" id="KW-0460">Magnesium</keyword>
<feature type="binding site" evidence="9">
    <location>
        <begin position="16"/>
        <end position="19"/>
    </location>
    <ligand>
        <name>substrate</name>
    </ligand>
</feature>
<name>A0A150XBR2_9BACT</name>
<dbReference type="InterPro" id="IPR036412">
    <property type="entry name" value="HAD-like_sf"/>
</dbReference>
<evidence type="ECO:0000256" key="8">
    <source>
        <dbReference type="PIRSR" id="PIRSR004682-1"/>
    </source>
</evidence>
<evidence type="ECO:0000313" key="12">
    <source>
        <dbReference type="EMBL" id="KYG76161.1"/>
    </source>
</evidence>
<dbReference type="NCBIfam" id="TIGR01656">
    <property type="entry name" value="Histidinol-ppas"/>
    <property type="match status" value="1"/>
</dbReference>
<feature type="site" description="Stabilizes the phosphoryl group" evidence="10">
    <location>
        <position position="51"/>
    </location>
</feature>
<evidence type="ECO:0000256" key="4">
    <source>
        <dbReference type="ARBA" id="ARBA00022801"/>
    </source>
</evidence>
<evidence type="ECO:0000256" key="1">
    <source>
        <dbReference type="ARBA" id="ARBA00004496"/>
    </source>
</evidence>
<feature type="site" description="Contributes to substrate recognition" evidence="10">
    <location>
        <position position="99"/>
    </location>
</feature>
<comment type="cofactor">
    <cofactor evidence="11">
        <name>Mg(2+)</name>
        <dbReference type="ChEBI" id="CHEBI:18420"/>
    </cofactor>
</comment>
<comment type="caution">
    <text evidence="12">The sequence shown here is derived from an EMBL/GenBank/DDBJ whole genome shotgun (WGS) entry which is preliminary data.</text>
</comment>
<evidence type="ECO:0000256" key="6">
    <source>
        <dbReference type="ARBA" id="ARBA00031828"/>
    </source>
</evidence>
<dbReference type="GO" id="GO:0005975">
    <property type="term" value="P:carbohydrate metabolic process"/>
    <property type="evidence" value="ECO:0007669"/>
    <property type="project" value="InterPro"/>
</dbReference>
<dbReference type="PIRSF" id="PIRSF004682">
    <property type="entry name" value="GmhB"/>
    <property type="match status" value="1"/>
</dbReference>
<dbReference type="PANTHER" id="PTHR42891">
    <property type="entry name" value="D-GLYCERO-BETA-D-MANNO-HEPTOSE-1,7-BISPHOSPHATE 7-PHOSPHATASE"/>
    <property type="match status" value="1"/>
</dbReference>
<reference evidence="12 13" key="1">
    <citation type="submission" date="2016-01" db="EMBL/GenBank/DDBJ databases">
        <title>Genome sequencing of Roseivirga spongicola UST030701-084.</title>
        <authorList>
            <person name="Selvaratnam C."/>
            <person name="Thevarajoo S."/>
            <person name="Goh K.M."/>
            <person name="Ee R."/>
            <person name="Chan K.-G."/>
            <person name="Chong C.S."/>
        </authorList>
    </citation>
    <scope>NUCLEOTIDE SEQUENCE [LARGE SCALE GENOMIC DNA]</scope>
    <source>
        <strain evidence="12 13">UST030701-084</strain>
    </source>
</reference>
<feature type="binding site" evidence="9">
    <location>
        <begin position="51"/>
        <end position="54"/>
    </location>
    <ligand>
        <name>substrate</name>
    </ligand>
</feature>
<keyword evidence="4 7" id="KW-0378">Hydrolase</keyword>
<dbReference type="PANTHER" id="PTHR42891:SF1">
    <property type="entry name" value="D-GLYCERO-BETA-D-MANNO-HEPTOSE-1,7-BISPHOSPHATE 7-PHOSPHATASE"/>
    <property type="match status" value="1"/>
</dbReference>
<feature type="site" description="Stabilizes the phosphoryl group" evidence="10">
    <location>
        <position position="100"/>
    </location>
</feature>
<accession>A0A150XBR2</accession>
<evidence type="ECO:0000256" key="5">
    <source>
        <dbReference type="ARBA" id="ARBA00023277"/>
    </source>
</evidence>
<dbReference type="AlphaFoldDB" id="A0A150XBR2"/>
<keyword evidence="3 11" id="KW-0479">Metal-binding</keyword>
<dbReference type="GO" id="GO:0016791">
    <property type="term" value="F:phosphatase activity"/>
    <property type="evidence" value="ECO:0007669"/>
    <property type="project" value="InterPro"/>
</dbReference>
<evidence type="ECO:0000256" key="7">
    <source>
        <dbReference type="PIRNR" id="PIRNR004682"/>
    </source>
</evidence>
<evidence type="ECO:0000256" key="3">
    <source>
        <dbReference type="ARBA" id="ARBA00022723"/>
    </source>
</evidence>
<dbReference type="Proteomes" id="UP000075606">
    <property type="component" value="Unassembled WGS sequence"/>
</dbReference>
<dbReference type="EC" id="3.1.3.-" evidence="7"/>
<proteinExistence type="inferred from homology"/>
<dbReference type="NCBIfam" id="TIGR01662">
    <property type="entry name" value="HAD-SF-IIIA"/>
    <property type="match status" value="1"/>
</dbReference>
<evidence type="ECO:0000256" key="11">
    <source>
        <dbReference type="PIRSR" id="PIRSR004682-4"/>
    </source>
</evidence>
<sequence>MTKCVFLDRDGVLNEELGYQVTKPEEFKVKEGIAEPLKQLKEAGYLLIVITNQSGIAKGNYTEDFVLECHERIQQACGGILDDLYFAPGHESVSKSLLRKPDSLMFEKAIAKYNIDPAQSWMIGDKERDLIPAKKLGIGSIHLTDKEVSEYADFKVSDLTEAVAEILNVKVEG</sequence>
<gene>
    <name evidence="12" type="ORF">AWW68_08225</name>
</gene>
<dbReference type="EMBL" id="LRPC01000012">
    <property type="protein sequence ID" value="KYG76161.1"/>
    <property type="molecule type" value="Genomic_DNA"/>
</dbReference>
<feature type="binding site" evidence="9">
    <location>
        <begin position="99"/>
        <end position="100"/>
    </location>
    <ligand>
        <name>substrate</name>
    </ligand>
</feature>
<keyword evidence="2 7" id="KW-0963">Cytoplasm</keyword>
<feature type="active site" description="Proton donor" evidence="8">
    <location>
        <position position="10"/>
    </location>
</feature>
<dbReference type="InterPro" id="IPR004446">
    <property type="entry name" value="Heptose_bisP_phosphatase"/>
</dbReference>
<feature type="binding site" evidence="9">
    <location>
        <begin position="8"/>
        <end position="10"/>
    </location>
    <ligand>
        <name>substrate</name>
    </ligand>
</feature>
<organism evidence="12 13">
    <name type="scientific">Roseivirga spongicola</name>
    <dbReference type="NCBI Taxonomy" id="333140"/>
    <lineage>
        <taxon>Bacteria</taxon>
        <taxon>Pseudomonadati</taxon>
        <taxon>Bacteroidota</taxon>
        <taxon>Cytophagia</taxon>
        <taxon>Cytophagales</taxon>
        <taxon>Roseivirgaceae</taxon>
        <taxon>Roseivirga</taxon>
    </lineage>
</organism>
<comment type="similarity">
    <text evidence="7">Belongs to the gmhB family.</text>
</comment>
<feature type="binding site" evidence="11">
    <location>
        <position position="126"/>
    </location>
    <ligand>
        <name>Mg(2+)</name>
        <dbReference type="ChEBI" id="CHEBI:18420"/>
    </ligand>
</feature>
<dbReference type="STRING" id="333140.AWW68_08225"/>
<feature type="binding site" evidence="11">
    <location>
        <position position="8"/>
    </location>
    <ligand>
        <name>Mg(2+)</name>
        <dbReference type="ChEBI" id="CHEBI:18420"/>
    </ligand>
</feature>
<evidence type="ECO:0000256" key="9">
    <source>
        <dbReference type="PIRSR" id="PIRSR004682-2"/>
    </source>
</evidence>
<dbReference type="GO" id="GO:0005737">
    <property type="term" value="C:cytoplasm"/>
    <property type="evidence" value="ECO:0007669"/>
    <property type="project" value="UniProtKB-SubCell"/>
</dbReference>
<feature type="binding site" evidence="9">
    <location>
        <position position="126"/>
    </location>
    <ligand>
        <name>substrate</name>
    </ligand>
</feature>
<dbReference type="InterPro" id="IPR006543">
    <property type="entry name" value="Histidinol-phos"/>
</dbReference>
<comment type="subcellular location">
    <subcellularLocation>
        <location evidence="1 7">Cytoplasm</location>
    </subcellularLocation>
</comment>
<evidence type="ECO:0000256" key="10">
    <source>
        <dbReference type="PIRSR" id="PIRSR004682-3"/>
    </source>
</evidence>
<keyword evidence="5 7" id="KW-0119">Carbohydrate metabolism</keyword>